<feature type="domain" description="Reverse transcriptase" evidence="1">
    <location>
        <begin position="532"/>
        <end position="780"/>
    </location>
</feature>
<proteinExistence type="predicted"/>
<dbReference type="Pfam" id="PF05699">
    <property type="entry name" value="Dimer_Tnp_hAT"/>
    <property type="match status" value="1"/>
</dbReference>
<reference evidence="2" key="1">
    <citation type="submission" date="2021-02" db="EMBL/GenBank/DDBJ databases">
        <authorList>
            <person name="Nowell W R."/>
        </authorList>
    </citation>
    <scope>NUCLEOTIDE SEQUENCE</scope>
</reference>
<dbReference type="InterPro" id="IPR058912">
    <property type="entry name" value="HTH_animal"/>
</dbReference>
<evidence type="ECO:0000259" key="1">
    <source>
        <dbReference type="PROSITE" id="PS50878"/>
    </source>
</evidence>
<dbReference type="PANTHER" id="PTHR21301:SF10">
    <property type="entry name" value="REVERSE TRANSCRIPTASE DOMAIN-CONTAINING PROTEIN"/>
    <property type="match status" value="1"/>
</dbReference>
<dbReference type="EMBL" id="CAJNRF010006700">
    <property type="protein sequence ID" value="CAF2084097.1"/>
    <property type="molecule type" value="Genomic_DNA"/>
</dbReference>
<name>A0A816S603_9BILA</name>
<dbReference type="PANTHER" id="PTHR21301">
    <property type="entry name" value="REVERSE TRANSCRIPTASE"/>
    <property type="match status" value="1"/>
</dbReference>
<dbReference type="PROSITE" id="PS50878">
    <property type="entry name" value="RT_POL"/>
    <property type="match status" value="1"/>
</dbReference>
<dbReference type="InterPro" id="IPR000477">
    <property type="entry name" value="RT_dom"/>
</dbReference>
<sequence>MDSHSIYTSELIKSLLKTDGENYKVVPNKGQPVSATWWKDRGMDFPAKKLGRELSHDTTLSSGDLISCDRTIKNEINKLAANERLLLKDRLIEAVKYGGVCIRPDIWSDKYRKISHLGATAHFAGKDTKYCSVDLFCTEFTARKKVLLCKELACFGLENYLSDIIFVTDRGANFARAFFAKRSLQLLESMFKIEHLHVMGIFLHPNYKQLKYATQIQIIECHNSCRLAIPSSSTSTYSASNDNNEINKPLTKKLKRFLESLMDDITPHKFSRKIFAVPCSSAAVEREFSAAGQLVTQRRSNIKPSTISDILFLRSIENNEQRVAGENSNNHCPDSCSNSAQGVFTPAIINEAIIKLTEQEHQLLKLGPRFIFDGPNTASRRRINELTTFKRKIEAHVLVQKLHTGQNINKVSINQNGINLYDNLLDTIQSSQSQQNNSSQPIIKKKKKNYGRTVKRLKYKIRLACAILRKSDKSTVFHLGKVEDYQKKSKEFMDKIQTYKCIGITDPLPDLILRTNKCLLDLRLVKWITQKQYEQLSIKPNEVESAHLYYLPKAHKPGTPLRPIISGLKHPTVKISKYLDDLLRPLFDQMALETTVTSDFELVKHLQERSKKNMRQETLFCTVDVTDLYTMVPQIEGVLSLRKMLERLKLKQVGGLKIETIIRLSRFVMKNNYFNYDGQYYHQVRGGAMGSPLTLTIANCYMFFFEQQIIKQISNSGGLYFRYIDDTCITVNWPAQHLFRQVDRWNKFDENIKLLANIVSSNNFLDLYMENKDGKLLTSVYQKPSYEPYYLPFNSIHPLHMKKNIPYIMLFRTIRYCSTFQSFLNDREKLKIPLILNMYPNKLIEEQFTNVLLKHKINPH</sequence>
<dbReference type="Pfam" id="PF26215">
    <property type="entry name" value="HTH_animal"/>
    <property type="match status" value="1"/>
</dbReference>
<dbReference type="InterPro" id="IPR008906">
    <property type="entry name" value="HATC_C_dom"/>
</dbReference>
<gene>
    <name evidence="2" type="ORF">WKI299_LOCUS16775</name>
</gene>
<dbReference type="Proteomes" id="UP000663856">
    <property type="component" value="Unassembled WGS sequence"/>
</dbReference>
<accession>A0A816S603</accession>
<evidence type="ECO:0000313" key="2">
    <source>
        <dbReference type="EMBL" id="CAF2084097.1"/>
    </source>
</evidence>
<dbReference type="GO" id="GO:0046983">
    <property type="term" value="F:protein dimerization activity"/>
    <property type="evidence" value="ECO:0007669"/>
    <property type="project" value="InterPro"/>
</dbReference>
<dbReference type="AlphaFoldDB" id="A0A816S603"/>
<evidence type="ECO:0000313" key="3">
    <source>
        <dbReference type="Proteomes" id="UP000663856"/>
    </source>
</evidence>
<protein>
    <recommendedName>
        <fullName evidence="1">Reverse transcriptase domain-containing protein</fullName>
    </recommendedName>
</protein>
<organism evidence="2 3">
    <name type="scientific">Rotaria magnacalcarata</name>
    <dbReference type="NCBI Taxonomy" id="392030"/>
    <lineage>
        <taxon>Eukaryota</taxon>
        <taxon>Metazoa</taxon>
        <taxon>Spiralia</taxon>
        <taxon>Gnathifera</taxon>
        <taxon>Rotifera</taxon>
        <taxon>Eurotatoria</taxon>
        <taxon>Bdelloidea</taxon>
        <taxon>Philodinida</taxon>
        <taxon>Philodinidae</taxon>
        <taxon>Rotaria</taxon>
    </lineage>
</organism>
<comment type="caution">
    <text evidence="2">The sequence shown here is derived from an EMBL/GenBank/DDBJ whole genome shotgun (WGS) entry which is preliminary data.</text>
</comment>
<dbReference type="InterPro" id="IPR012337">
    <property type="entry name" value="RNaseH-like_sf"/>
</dbReference>
<dbReference type="SUPFAM" id="SSF53098">
    <property type="entry name" value="Ribonuclease H-like"/>
    <property type="match status" value="1"/>
</dbReference>